<keyword evidence="4" id="KW-1133">Transmembrane helix</keyword>
<dbReference type="EMBL" id="PFNG01000204">
    <property type="protein sequence ID" value="PIZ36405.1"/>
    <property type="molecule type" value="Genomic_DNA"/>
</dbReference>
<dbReference type="InterPro" id="IPR017790">
    <property type="entry name" value="Penicillin-binding_protein_2"/>
</dbReference>
<reference evidence="8" key="1">
    <citation type="submission" date="2017-09" db="EMBL/GenBank/DDBJ databases">
        <title>Depth-based differentiation of microbial function through sediment-hosted aquifers and enrichment of novel symbionts in the deep terrestrial subsurface.</title>
        <authorList>
            <person name="Probst A.J."/>
            <person name="Ladd B."/>
            <person name="Jarett J.K."/>
            <person name="Geller-Mcgrath D.E."/>
            <person name="Sieber C.M.K."/>
            <person name="Emerson J.B."/>
            <person name="Anantharaman K."/>
            <person name="Thomas B.C."/>
            <person name="Malmstrom R."/>
            <person name="Stieglmeier M."/>
            <person name="Klingl A."/>
            <person name="Woyke T."/>
            <person name="Ryan C.M."/>
            <person name="Banfield J.F."/>
        </authorList>
    </citation>
    <scope>NUCLEOTIDE SEQUENCE [LARGE SCALE GENOMIC DNA]</scope>
</reference>
<accession>A0A2M7T6I8</accession>
<organism evidence="7 8">
    <name type="scientific">Candidatus Aquicultor secundus</name>
    <dbReference type="NCBI Taxonomy" id="1973895"/>
    <lineage>
        <taxon>Bacteria</taxon>
        <taxon>Bacillati</taxon>
        <taxon>Actinomycetota</taxon>
        <taxon>Candidatus Aquicultoria</taxon>
        <taxon>Candidatus Aquicultorales</taxon>
        <taxon>Candidatus Aquicultoraceae</taxon>
        <taxon>Candidatus Aquicultor</taxon>
    </lineage>
</organism>
<protein>
    <submittedName>
        <fullName evidence="7">Penicillin-binding protein 2</fullName>
    </submittedName>
</protein>
<dbReference type="InterPro" id="IPR036138">
    <property type="entry name" value="PBP_dimer_sf"/>
</dbReference>
<feature type="domain" description="Penicillin-binding protein dimerisation" evidence="6">
    <location>
        <begin position="64"/>
        <end position="234"/>
    </location>
</feature>
<dbReference type="GO" id="GO:0005886">
    <property type="term" value="C:plasma membrane"/>
    <property type="evidence" value="ECO:0007669"/>
    <property type="project" value="TreeGrafter"/>
</dbReference>
<sequence>MKLVDSTLDKNIKPEDVRPRLIVLTFIAIGIFVVLLSRLWFLQVMGGQKYMELAEGNYIRVIPIEAPRGLIYDRNGKVLVNNRPSIGVSLSPPVADKHPQIIGKLAKILKMSVGDIKERLAEKRSDPLKPRVIMRDVDDKTLAYIEEHQMELPGVDVITESIRGYPFGNLGAHVFGYMGEISDAQVSKLKSIGDFSPGDIIGQSGVESTFEGLLRGQKGSQQVEVNASGRPLSVIKSQDPIPGHNLMLTVDLNIQKVTEQALKDAIDRAHRTGKADRGARADAGAAVVMDPRNGEIIAMSSYPTYNPELFIGGISKKNWAELIDKKNNYPLNNRALMSYPPGSAFKPVTLMGALADGLTSPSETFVCSGKWTGLGKDWARWCWDHSGHGTLGLTAGVAQSCDTVFYILGNKFYKQGEERLQYWSKVLGFGSLTGIDMPMEKRGRVPNKEWKRNFNKNNPAYQRWYPGDTVSLAIGQGDLLTSPLQVASLYSIIANGGMFYRPHVGKAMISWNENVKTEFKLKPEDKRKVPIRKDIITFTQQALEQVISQGTAKGAFSGFPARVAGKTGTAQVSGKQDFAWFACYAPADEPKYVVVVMVEQGGHGGSIAAPAARKILATALGIADRGPGTVTDTSR</sequence>
<dbReference type="GO" id="GO:0071555">
    <property type="term" value="P:cell wall organization"/>
    <property type="evidence" value="ECO:0007669"/>
    <property type="project" value="TreeGrafter"/>
</dbReference>
<dbReference type="InterPro" id="IPR050515">
    <property type="entry name" value="Beta-lactam/transpept"/>
</dbReference>
<dbReference type="AlphaFoldDB" id="A0A2M7T6I8"/>
<comment type="subcellular location">
    <subcellularLocation>
        <location evidence="1">Membrane</location>
    </subcellularLocation>
</comment>
<evidence type="ECO:0000256" key="3">
    <source>
        <dbReference type="ARBA" id="ARBA00023136"/>
    </source>
</evidence>
<dbReference type="InterPro" id="IPR005311">
    <property type="entry name" value="PBP_dimer"/>
</dbReference>
<evidence type="ECO:0000256" key="2">
    <source>
        <dbReference type="ARBA" id="ARBA00007171"/>
    </source>
</evidence>
<keyword evidence="3 4" id="KW-0472">Membrane</keyword>
<evidence type="ECO:0000313" key="7">
    <source>
        <dbReference type="EMBL" id="PIZ36405.1"/>
    </source>
</evidence>
<feature type="domain" description="Penicillin-binding protein transpeptidase" evidence="5">
    <location>
        <begin position="284"/>
        <end position="616"/>
    </location>
</feature>
<dbReference type="Gene3D" id="3.90.1310.10">
    <property type="entry name" value="Penicillin-binding protein 2a (Domain 2)"/>
    <property type="match status" value="1"/>
</dbReference>
<dbReference type="Gene3D" id="3.40.710.10">
    <property type="entry name" value="DD-peptidase/beta-lactamase superfamily"/>
    <property type="match status" value="1"/>
</dbReference>
<dbReference type="RefSeq" id="WP_286677598.1">
    <property type="nucleotide sequence ID" value="NZ_MNXI01000017.1"/>
</dbReference>
<evidence type="ECO:0000259" key="6">
    <source>
        <dbReference type="Pfam" id="PF03717"/>
    </source>
</evidence>
<dbReference type="SUPFAM" id="SSF56601">
    <property type="entry name" value="beta-lactamase/transpeptidase-like"/>
    <property type="match status" value="1"/>
</dbReference>
<comment type="similarity">
    <text evidence="2">Belongs to the transpeptidase family.</text>
</comment>
<dbReference type="SUPFAM" id="SSF56519">
    <property type="entry name" value="Penicillin binding protein dimerisation domain"/>
    <property type="match status" value="1"/>
</dbReference>
<gene>
    <name evidence="7" type="primary">mrdA</name>
    <name evidence="7" type="ORF">COY37_08660</name>
</gene>
<dbReference type="PANTHER" id="PTHR30627">
    <property type="entry name" value="PEPTIDOGLYCAN D,D-TRANSPEPTIDASE"/>
    <property type="match status" value="1"/>
</dbReference>
<dbReference type="GO" id="GO:0009252">
    <property type="term" value="P:peptidoglycan biosynthetic process"/>
    <property type="evidence" value="ECO:0007669"/>
    <property type="project" value="InterPro"/>
</dbReference>
<dbReference type="GO" id="GO:0008658">
    <property type="term" value="F:penicillin binding"/>
    <property type="evidence" value="ECO:0007669"/>
    <property type="project" value="InterPro"/>
</dbReference>
<dbReference type="NCBIfam" id="TIGR03423">
    <property type="entry name" value="pbp2_mrdA"/>
    <property type="match status" value="1"/>
</dbReference>
<evidence type="ECO:0000259" key="5">
    <source>
        <dbReference type="Pfam" id="PF00905"/>
    </source>
</evidence>
<dbReference type="Pfam" id="PF00905">
    <property type="entry name" value="Transpeptidase"/>
    <property type="match status" value="1"/>
</dbReference>
<evidence type="ECO:0000256" key="1">
    <source>
        <dbReference type="ARBA" id="ARBA00004370"/>
    </source>
</evidence>
<dbReference type="Proteomes" id="UP000230956">
    <property type="component" value="Unassembled WGS sequence"/>
</dbReference>
<dbReference type="GO" id="GO:0009002">
    <property type="term" value="F:serine-type D-Ala-D-Ala carboxypeptidase activity"/>
    <property type="evidence" value="ECO:0007669"/>
    <property type="project" value="InterPro"/>
</dbReference>
<comment type="caution">
    <text evidence="7">The sequence shown here is derived from an EMBL/GenBank/DDBJ whole genome shotgun (WGS) entry which is preliminary data.</text>
</comment>
<feature type="transmembrane region" description="Helical" evidence="4">
    <location>
        <begin position="21"/>
        <end position="41"/>
    </location>
</feature>
<evidence type="ECO:0000313" key="8">
    <source>
        <dbReference type="Proteomes" id="UP000230956"/>
    </source>
</evidence>
<evidence type="ECO:0000256" key="4">
    <source>
        <dbReference type="SAM" id="Phobius"/>
    </source>
</evidence>
<dbReference type="InterPro" id="IPR012338">
    <property type="entry name" value="Beta-lactam/transpept-like"/>
</dbReference>
<keyword evidence="4" id="KW-0812">Transmembrane</keyword>
<dbReference type="Pfam" id="PF03717">
    <property type="entry name" value="PBP_dimer"/>
    <property type="match status" value="1"/>
</dbReference>
<dbReference type="InterPro" id="IPR001460">
    <property type="entry name" value="PCN-bd_Tpept"/>
</dbReference>
<proteinExistence type="inferred from homology"/>
<name>A0A2M7T6I8_9ACTN</name>